<dbReference type="PANTHER" id="PTHR47926">
    <property type="entry name" value="PENTATRICOPEPTIDE REPEAT-CONTAINING PROTEIN"/>
    <property type="match status" value="1"/>
</dbReference>
<comment type="caution">
    <text evidence="4">The sequence shown here is derived from an EMBL/GenBank/DDBJ whole genome shotgun (WGS) entry which is preliminary data.</text>
</comment>
<dbReference type="Gene3D" id="1.25.40.10">
    <property type="entry name" value="Tetratricopeptide repeat domain"/>
    <property type="match status" value="4"/>
</dbReference>
<proteinExistence type="inferred from homology"/>
<evidence type="ECO:0000313" key="4">
    <source>
        <dbReference type="EMBL" id="KAJ9695998.1"/>
    </source>
</evidence>
<keyword evidence="5" id="KW-1185">Reference proteome</keyword>
<reference evidence="4 5" key="1">
    <citation type="journal article" date="2023" name="BMC Biotechnol.">
        <title>Vitis rotundifolia cv Carlos genome sequencing.</title>
        <authorList>
            <person name="Huff M."/>
            <person name="Hulse-Kemp A."/>
            <person name="Scheffler B."/>
            <person name="Youngblood R."/>
            <person name="Simpson S."/>
            <person name="Babiker E."/>
            <person name="Staton M."/>
        </authorList>
    </citation>
    <scope>NUCLEOTIDE SEQUENCE [LARGE SCALE GENOMIC DNA]</scope>
    <source>
        <tissue evidence="4">Leaf</tissue>
    </source>
</reference>
<dbReference type="GO" id="GO:0009451">
    <property type="term" value="P:RNA modification"/>
    <property type="evidence" value="ECO:0007669"/>
    <property type="project" value="InterPro"/>
</dbReference>
<organism evidence="4 5">
    <name type="scientific">Vitis rotundifolia</name>
    <name type="common">Muscadine grape</name>
    <dbReference type="NCBI Taxonomy" id="103349"/>
    <lineage>
        <taxon>Eukaryota</taxon>
        <taxon>Viridiplantae</taxon>
        <taxon>Streptophyta</taxon>
        <taxon>Embryophyta</taxon>
        <taxon>Tracheophyta</taxon>
        <taxon>Spermatophyta</taxon>
        <taxon>Magnoliopsida</taxon>
        <taxon>eudicotyledons</taxon>
        <taxon>Gunneridae</taxon>
        <taxon>Pentapetalae</taxon>
        <taxon>rosids</taxon>
        <taxon>Vitales</taxon>
        <taxon>Vitaceae</taxon>
        <taxon>Viteae</taxon>
        <taxon>Vitis</taxon>
    </lineage>
</organism>
<feature type="repeat" description="PPR" evidence="3">
    <location>
        <begin position="288"/>
        <end position="322"/>
    </location>
</feature>
<evidence type="ECO:0000313" key="5">
    <source>
        <dbReference type="Proteomes" id="UP001168098"/>
    </source>
</evidence>
<evidence type="ECO:0000256" key="1">
    <source>
        <dbReference type="ARBA" id="ARBA00006643"/>
    </source>
</evidence>
<protein>
    <submittedName>
        <fullName evidence="4">Uncharacterized protein</fullName>
    </submittedName>
</protein>
<dbReference type="FunFam" id="1.25.40.10:FF:000184">
    <property type="entry name" value="Pentatricopeptide repeat-containing protein, chloroplastic"/>
    <property type="match status" value="1"/>
</dbReference>
<dbReference type="InterPro" id="IPR046848">
    <property type="entry name" value="E_motif"/>
</dbReference>
<dbReference type="InterPro" id="IPR011990">
    <property type="entry name" value="TPR-like_helical_dom_sf"/>
</dbReference>
<dbReference type="InterPro" id="IPR002885">
    <property type="entry name" value="PPR_rpt"/>
</dbReference>
<sequence>MRACMQRFPQLSHTRFSFRLHPLANPKKLPRIHGNTIATVEDPSAVSRLDCANVFVWNTMIRKQVENGLITRDPPLLNYILGLRAGLRPNGHTFMYLLKALVSGQEVKEGEEVHASVVRTGFACSEFVSGALLGFYMACGLVGKGRQVFDEMRQPGLVLWTLMIRAYVCVTLPEKALELFRTMREVGLTPDMVAVSTVVSACGLLGDLGVAKAMHCFIEKSGIEVDAFVSSTLISTYGECGSLDYAYRFFQETPMKNIVVWNTMIHQSVEHNNLELGKQLFQSMPDRDVVSWNSMVGGFVRIGQYQEALTWFHEMEFSGVSPNTLTLLSILSACASQGALETGAWIHAYVDKNDMNRDGSLDSSLIDMHSKCGDIDKAVQIFEESTRRDLFTWTSIVCGLAMHGRGEKALHYFSKMKEARVQPDDVTMVGVLSACAHAGLLDQGWWYFQSMEKVFGLVPKVEHYGCMVDLLGRMGCLKEAYDLIVGMPMEANEIIWGAFLSACRVHNNVELGEVAARRLLELDPRDPWGQVMLSNMYAEEAKWDRSMGLRKEIKAKGLKKSPGCSSIEVNGSVHGFLVGDDSHPCYTEINSMLEKIEKLMRL</sequence>
<comment type="similarity">
    <text evidence="1">Belongs to the PPR family. PCMP-H subfamily.</text>
</comment>
<dbReference type="PROSITE" id="PS51375">
    <property type="entry name" value="PPR"/>
    <property type="match status" value="3"/>
</dbReference>
<dbReference type="EMBL" id="JARBHA010000007">
    <property type="protein sequence ID" value="KAJ9695998.1"/>
    <property type="molecule type" value="Genomic_DNA"/>
</dbReference>
<dbReference type="PANTHER" id="PTHR47926:SF340">
    <property type="entry name" value="PENTATRICOPEPTIDE REPEAT-CONTAINING PROTEIN"/>
    <property type="match status" value="1"/>
</dbReference>
<dbReference type="FunFam" id="1.25.40.10:FF:000333">
    <property type="entry name" value="Pentatricopeptide repeat-containing protein"/>
    <property type="match status" value="1"/>
</dbReference>
<keyword evidence="2" id="KW-0677">Repeat</keyword>
<dbReference type="Pfam" id="PF20431">
    <property type="entry name" value="E_motif"/>
    <property type="match status" value="1"/>
</dbReference>
<dbReference type="AlphaFoldDB" id="A0AA38ZX70"/>
<evidence type="ECO:0000256" key="2">
    <source>
        <dbReference type="ARBA" id="ARBA00022737"/>
    </source>
</evidence>
<dbReference type="Proteomes" id="UP001168098">
    <property type="component" value="Unassembled WGS sequence"/>
</dbReference>
<dbReference type="GO" id="GO:0003723">
    <property type="term" value="F:RNA binding"/>
    <property type="evidence" value="ECO:0007669"/>
    <property type="project" value="InterPro"/>
</dbReference>
<evidence type="ECO:0000256" key="3">
    <source>
        <dbReference type="PROSITE-ProRule" id="PRU00708"/>
    </source>
</evidence>
<accession>A0AA38ZX70</accession>
<dbReference type="Pfam" id="PF01535">
    <property type="entry name" value="PPR"/>
    <property type="match status" value="3"/>
</dbReference>
<dbReference type="Pfam" id="PF13041">
    <property type="entry name" value="PPR_2"/>
    <property type="match status" value="2"/>
</dbReference>
<name>A0AA38ZX70_VITRO</name>
<dbReference type="FunFam" id="1.25.40.10:FF:002617">
    <property type="entry name" value="Uncharacterized protein"/>
    <property type="match status" value="1"/>
</dbReference>
<dbReference type="NCBIfam" id="TIGR00756">
    <property type="entry name" value="PPR"/>
    <property type="match status" value="3"/>
</dbReference>
<gene>
    <name evidence="4" type="ORF">PVL29_008319</name>
</gene>
<feature type="repeat" description="PPR" evidence="3">
    <location>
        <begin position="156"/>
        <end position="190"/>
    </location>
</feature>
<feature type="repeat" description="PPR" evidence="3">
    <location>
        <begin position="389"/>
        <end position="423"/>
    </location>
</feature>
<dbReference type="InterPro" id="IPR046960">
    <property type="entry name" value="PPR_At4g14850-like_plant"/>
</dbReference>